<name>A0A1X7R8Q4_9SACH</name>
<dbReference type="OrthoDB" id="413993at2759"/>
<dbReference type="EMBL" id="FXLY01000010">
    <property type="protein sequence ID" value="SMN22047.1"/>
    <property type="molecule type" value="Genomic_DNA"/>
</dbReference>
<evidence type="ECO:0000313" key="3">
    <source>
        <dbReference type="Proteomes" id="UP000196158"/>
    </source>
</evidence>
<feature type="binding site" evidence="1">
    <location>
        <position position="198"/>
    </location>
    <ligand>
        <name>a divalent metal cation</name>
        <dbReference type="ChEBI" id="CHEBI:60240"/>
        <label>2</label>
    </ligand>
</feature>
<protein>
    <submittedName>
        <fullName evidence="2">Uncharacterized protein</fullName>
    </submittedName>
</protein>
<dbReference type="InterPro" id="IPR032466">
    <property type="entry name" value="Metal_Hydrolase"/>
</dbReference>
<dbReference type="AlphaFoldDB" id="A0A1X7R8Q4"/>
<keyword evidence="3" id="KW-1185">Reference proteome</keyword>
<keyword evidence="1" id="KW-0479">Metal-binding</keyword>
<dbReference type="Gene3D" id="3.20.20.140">
    <property type="entry name" value="Metal-dependent hydrolases"/>
    <property type="match status" value="1"/>
</dbReference>
<dbReference type="SUPFAM" id="SSF51556">
    <property type="entry name" value="Metallo-dependent hydrolases"/>
    <property type="match status" value="1"/>
</dbReference>
<reference evidence="2 3" key="1">
    <citation type="submission" date="2017-04" db="EMBL/GenBank/DDBJ databases">
        <authorList>
            <person name="Afonso C.L."/>
            <person name="Miller P.J."/>
            <person name="Scott M.A."/>
            <person name="Spackman E."/>
            <person name="Goraichik I."/>
            <person name="Dimitrov K.M."/>
            <person name="Suarez D.L."/>
            <person name="Swayne D.E."/>
        </authorList>
    </citation>
    <scope>NUCLEOTIDE SEQUENCE [LARGE SCALE GENOMIC DNA]</scope>
</reference>
<dbReference type="GO" id="GO:0046872">
    <property type="term" value="F:metal ion binding"/>
    <property type="evidence" value="ECO:0007669"/>
    <property type="project" value="UniProtKB-KW"/>
</dbReference>
<dbReference type="Proteomes" id="UP000196158">
    <property type="component" value="Unassembled WGS sequence"/>
</dbReference>
<evidence type="ECO:0000256" key="1">
    <source>
        <dbReference type="PIRSR" id="PIRSR005902-1"/>
    </source>
</evidence>
<dbReference type="Pfam" id="PF01026">
    <property type="entry name" value="TatD_DNase"/>
    <property type="match status" value="1"/>
</dbReference>
<dbReference type="InterPro" id="IPR053044">
    <property type="entry name" value="Metallo-hydrolase/TatD-type"/>
</dbReference>
<dbReference type="PANTHER" id="PTHR47345:SF1">
    <property type="entry name" value="CUT9-INTERACTING PROTEIN SCN1"/>
    <property type="match status" value="1"/>
</dbReference>
<organism evidence="2 3">
    <name type="scientific">Maudiozyma saulgeensis</name>
    <dbReference type="NCBI Taxonomy" id="1789683"/>
    <lineage>
        <taxon>Eukaryota</taxon>
        <taxon>Fungi</taxon>
        <taxon>Dikarya</taxon>
        <taxon>Ascomycota</taxon>
        <taxon>Saccharomycotina</taxon>
        <taxon>Saccharomycetes</taxon>
        <taxon>Saccharomycetales</taxon>
        <taxon>Saccharomycetaceae</taxon>
        <taxon>Maudiozyma</taxon>
    </lineage>
</organism>
<dbReference type="PANTHER" id="PTHR47345">
    <property type="entry name" value="CUT9-INTERACTING PROTEIN SCN1"/>
    <property type="match status" value="1"/>
</dbReference>
<feature type="binding site" evidence="1">
    <location>
        <position position="279"/>
    </location>
    <ligand>
        <name>a divalent metal cation</name>
        <dbReference type="ChEBI" id="CHEBI:60240"/>
        <label>1</label>
    </ligand>
</feature>
<proteinExistence type="predicted"/>
<dbReference type="GO" id="GO:0016788">
    <property type="term" value="F:hydrolase activity, acting on ester bonds"/>
    <property type="evidence" value="ECO:0007669"/>
    <property type="project" value="InterPro"/>
</dbReference>
<evidence type="ECO:0000313" key="2">
    <source>
        <dbReference type="EMBL" id="SMN22047.1"/>
    </source>
</evidence>
<dbReference type="PIRSF" id="PIRSF005902">
    <property type="entry name" value="DNase_TatD"/>
    <property type="match status" value="1"/>
</dbReference>
<feature type="binding site" evidence="1">
    <location>
        <position position="225"/>
    </location>
    <ligand>
        <name>a divalent metal cation</name>
        <dbReference type="ChEBI" id="CHEBI:60240"/>
        <label>2</label>
    </ligand>
</feature>
<accession>A0A1X7R8Q4</accession>
<gene>
    <name evidence="2" type="ORF">KASA_0I00473G</name>
</gene>
<feature type="binding site" evidence="1">
    <location>
        <position position="139"/>
    </location>
    <ligand>
        <name>a divalent metal cation</name>
        <dbReference type="ChEBI" id="CHEBI:60240"/>
        <label>1</label>
    </ligand>
</feature>
<dbReference type="InterPro" id="IPR001130">
    <property type="entry name" value="TatD-like"/>
</dbReference>
<sequence>MNEKSIDIVPLVDAHCHVGTTPHEIQQPVHELSNDKISRALMSNNPYDWARLQLIQFKKGNNSSPQYKGFGIHPWYSHLFTFKNEKTLTKEQHYRQILNYKESDSIILTKLIQDVLPDPVYIEEYISNIDFSNVNLIGEIGLDKSFYIPSNGFYQGHSNDAEVIITKTKIKVSMDHQVKVFKRMLQLACDKSLNVSLHDVNCHMKLFDICQQYLLNVIPIKICLHSYTGSIEFLLSQWIKKFTEQRIFISVSQYISFKKDEGNLDYSQVPHKCILTETDYIVDNGVTEISLQDSLEDTLEKLAKVLPLGSSHETRRLVFDNFCRFMHNDL</sequence>